<accession>A0A3M7PBB9</accession>
<keyword evidence="2" id="KW-1185">Reference proteome</keyword>
<reference evidence="1 2" key="1">
    <citation type="journal article" date="2018" name="Sci. Rep.">
        <title>Genomic signatures of local adaptation to the degree of environmental predictability in rotifers.</title>
        <authorList>
            <person name="Franch-Gras L."/>
            <person name="Hahn C."/>
            <person name="Garcia-Roger E.M."/>
            <person name="Carmona M.J."/>
            <person name="Serra M."/>
            <person name="Gomez A."/>
        </authorList>
    </citation>
    <scope>NUCLEOTIDE SEQUENCE [LARGE SCALE GENOMIC DNA]</scope>
    <source>
        <strain evidence="1">HYR1</strain>
    </source>
</reference>
<dbReference type="AlphaFoldDB" id="A0A3M7PBB9"/>
<organism evidence="1 2">
    <name type="scientific">Brachionus plicatilis</name>
    <name type="common">Marine rotifer</name>
    <name type="synonym">Brachionus muelleri</name>
    <dbReference type="NCBI Taxonomy" id="10195"/>
    <lineage>
        <taxon>Eukaryota</taxon>
        <taxon>Metazoa</taxon>
        <taxon>Spiralia</taxon>
        <taxon>Gnathifera</taxon>
        <taxon>Rotifera</taxon>
        <taxon>Eurotatoria</taxon>
        <taxon>Monogononta</taxon>
        <taxon>Pseudotrocha</taxon>
        <taxon>Ploima</taxon>
        <taxon>Brachionidae</taxon>
        <taxon>Brachionus</taxon>
    </lineage>
</organism>
<protein>
    <submittedName>
        <fullName evidence="1">Uncharacterized protein</fullName>
    </submittedName>
</protein>
<sequence>IIIKKITNFYTGHHLPRSKKPHKDIKFQPSDQIKYSSLSGIIFAKTIYKLNIKPSENNSSLYLFKSIKILFSNVSHFSDSILQFLPLEVLLTQFYHCNSTQITPKKFQIQNMTDLLKYIGLYRGDSILAKINPHHFK</sequence>
<proteinExistence type="predicted"/>
<comment type="caution">
    <text evidence="1">The sequence shown here is derived from an EMBL/GenBank/DDBJ whole genome shotgun (WGS) entry which is preliminary data.</text>
</comment>
<dbReference type="EMBL" id="REGN01012286">
    <property type="protein sequence ID" value="RMZ96323.1"/>
    <property type="molecule type" value="Genomic_DNA"/>
</dbReference>
<dbReference type="Proteomes" id="UP000276133">
    <property type="component" value="Unassembled WGS sequence"/>
</dbReference>
<feature type="non-terminal residue" evidence="1">
    <location>
        <position position="1"/>
    </location>
</feature>
<evidence type="ECO:0000313" key="2">
    <source>
        <dbReference type="Proteomes" id="UP000276133"/>
    </source>
</evidence>
<evidence type="ECO:0000313" key="1">
    <source>
        <dbReference type="EMBL" id="RMZ96323.1"/>
    </source>
</evidence>
<gene>
    <name evidence="1" type="ORF">BpHYR1_018359</name>
</gene>
<name>A0A3M7PBB9_BRAPC</name>